<dbReference type="Pfam" id="PF20256">
    <property type="entry name" value="MoCoBD_2"/>
    <property type="match status" value="1"/>
</dbReference>
<dbReference type="SUPFAM" id="SSF54665">
    <property type="entry name" value="CO dehydrogenase molybdoprotein N-domain-like"/>
    <property type="match status" value="1"/>
</dbReference>
<evidence type="ECO:0000313" key="2">
    <source>
        <dbReference type="EMBL" id="SKB74490.1"/>
    </source>
</evidence>
<dbReference type="InterPro" id="IPR037165">
    <property type="entry name" value="AldOxase/xan_DH_Mopterin-bd_sf"/>
</dbReference>
<feature type="domain" description="Aldehyde oxidase/xanthine dehydrogenase a/b hammerhead" evidence="1">
    <location>
        <begin position="20"/>
        <end position="134"/>
    </location>
</feature>
<dbReference type="GO" id="GO:0005506">
    <property type="term" value="F:iron ion binding"/>
    <property type="evidence" value="ECO:0007669"/>
    <property type="project" value="InterPro"/>
</dbReference>
<dbReference type="InterPro" id="IPR016208">
    <property type="entry name" value="Ald_Oxase/xanthine_DH-like"/>
</dbReference>
<dbReference type="OrthoDB" id="9759099at2"/>
<dbReference type="Proteomes" id="UP000190897">
    <property type="component" value="Unassembled WGS sequence"/>
</dbReference>
<organism evidence="2 3">
    <name type="scientific">Dyadobacter psychrophilus</name>
    <dbReference type="NCBI Taxonomy" id="651661"/>
    <lineage>
        <taxon>Bacteria</taxon>
        <taxon>Pseudomonadati</taxon>
        <taxon>Bacteroidota</taxon>
        <taxon>Cytophagia</taxon>
        <taxon>Cytophagales</taxon>
        <taxon>Spirosomataceae</taxon>
        <taxon>Dyadobacter</taxon>
    </lineage>
</organism>
<keyword evidence="3" id="KW-1185">Reference proteome</keyword>
<dbReference type="PANTHER" id="PTHR11908:SF153">
    <property type="entry name" value="DEHYDROGENASE"/>
    <property type="match status" value="1"/>
</dbReference>
<evidence type="ECO:0000313" key="3">
    <source>
        <dbReference type="Proteomes" id="UP000190897"/>
    </source>
</evidence>
<dbReference type="InterPro" id="IPR036856">
    <property type="entry name" value="Ald_Oxase/Xan_DH_a/b_sf"/>
</dbReference>
<sequence>MKTQYIGKPVSRVDGLAKVTGSAKYSADFKVEGMLYGYIVSGSIAKGRIISIDTSGAMSLKGVLQVFTHENVSGLPWFSIKYKDMDAPTGSPFRPLHDDKIIYSGQPVALVVAETFELARYAASLVHVSYQEEDFTTDLVKNMDQSYKAPVGKLGYVSPKSRGNADEAFDQAAFKMSGSYQHGAEHHNPMELFSTTAIWENGKLTVYDKTQGVSNCQFYIGNVFGLAYKDVRIISPYVGGAFGSGLRPQYQLFMAVLAALELKRPVKVGLTRQQMFTFGHRPVTLQQLQLSASTDGSLESIKHEAFSETSRFENYTEIIVNWSGTMYNCDNVKLKYELVGLDMYTPVDMRAPGAVTGAHAIESAMDELAYELKMDPLIFRLKNYADEDQTEEKPFSSKELIACYREGAEKFGWTKRSIGPRSMREGNQLIGWGVATAAWDAFQAPARAKALLSIDGKLIVSSGTSDIGTGTYTIMTQIAAESLGLKIEDVTFKLGDTNMPLAPLEGGSWTAASVGAAVKGVCEDVKKKLKKMAVKTKTSPFYDTSSKDIVFDSGIISDVNDSSKSISIVDLMRIAGVNSIEETSTSGPNPINKMKYTFNSHAAVFAEVKVDEDLGIVRVTRVVCAVAAGKILNPKTARSQILGGVVWGISKALEEESKMDHQYGRFMNHNLSEYHVPVNKDINDIEVIFVEEKDDIVNPLGVKGVGEIGIIGVAGAIANAVFHATGVRVRNLPITMDKVLQIAEDDKNQVAV</sequence>
<dbReference type="AlphaFoldDB" id="A0A1T5DSF0"/>
<dbReference type="InterPro" id="IPR008274">
    <property type="entry name" value="AldOxase/xan_DH_MoCoBD1"/>
</dbReference>
<dbReference type="RefSeq" id="WP_082214392.1">
    <property type="nucleotide sequence ID" value="NZ_FUZA01000002.1"/>
</dbReference>
<dbReference type="InterPro" id="IPR000674">
    <property type="entry name" value="Ald_Oxase/Xan_DH_a/b"/>
</dbReference>
<gene>
    <name evidence="2" type="ORF">SAMN05660293_01850</name>
</gene>
<dbReference type="EMBL" id="FUZA01000002">
    <property type="protein sequence ID" value="SKB74490.1"/>
    <property type="molecule type" value="Genomic_DNA"/>
</dbReference>
<dbReference type="InterPro" id="IPR046867">
    <property type="entry name" value="AldOxase/xan_DH_MoCoBD2"/>
</dbReference>
<dbReference type="Pfam" id="PF01315">
    <property type="entry name" value="Ald_Xan_dh_C"/>
    <property type="match status" value="1"/>
</dbReference>
<reference evidence="3" key="1">
    <citation type="submission" date="2017-02" db="EMBL/GenBank/DDBJ databases">
        <authorList>
            <person name="Varghese N."/>
            <person name="Submissions S."/>
        </authorList>
    </citation>
    <scope>NUCLEOTIDE SEQUENCE [LARGE SCALE GENOMIC DNA]</scope>
    <source>
        <strain evidence="3">DSM 22270</strain>
    </source>
</reference>
<protein>
    <submittedName>
        <fullName evidence="2">Xanthine dehydrogenase YagR molybdenum-binding subunit</fullName>
    </submittedName>
</protein>
<dbReference type="SUPFAM" id="SSF56003">
    <property type="entry name" value="Molybdenum cofactor-binding domain"/>
    <property type="match status" value="1"/>
</dbReference>
<dbReference type="GO" id="GO:0016491">
    <property type="term" value="F:oxidoreductase activity"/>
    <property type="evidence" value="ECO:0007669"/>
    <property type="project" value="InterPro"/>
</dbReference>
<dbReference type="STRING" id="651661.SAMN05660293_01850"/>
<dbReference type="PANTHER" id="PTHR11908">
    <property type="entry name" value="XANTHINE DEHYDROGENASE"/>
    <property type="match status" value="1"/>
</dbReference>
<dbReference type="Pfam" id="PF02738">
    <property type="entry name" value="MoCoBD_1"/>
    <property type="match status" value="1"/>
</dbReference>
<evidence type="ECO:0000259" key="1">
    <source>
        <dbReference type="SMART" id="SM01008"/>
    </source>
</evidence>
<dbReference type="Gene3D" id="3.90.1170.50">
    <property type="entry name" value="Aldehyde oxidase/xanthine dehydrogenase, a/b hammerhead"/>
    <property type="match status" value="1"/>
</dbReference>
<proteinExistence type="predicted"/>
<name>A0A1T5DSF0_9BACT</name>
<dbReference type="Gene3D" id="3.30.365.10">
    <property type="entry name" value="Aldehyde oxidase/xanthine dehydrogenase, molybdopterin binding domain"/>
    <property type="match status" value="4"/>
</dbReference>
<accession>A0A1T5DSF0</accession>
<dbReference type="SMART" id="SM01008">
    <property type="entry name" value="Ald_Xan_dh_C"/>
    <property type="match status" value="1"/>
</dbReference>